<keyword evidence="3" id="KW-1185">Reference proteome</keyword>
<dbReference type="AlphaFoldDB" id="A0A8H4TTV8"/>
<reference evidence="2" key="1">
    <citation type="journal article" date="2020" name="BMC Genomics">
        <title>Correction to: Identification and distribution of gene clusters required for synthesis of sphingolipid metabolism inhibitors in diverse species of the filamentous fungus Fusarium.</title>
        <authorList>
            <person name="Kim H.S."/>
            <person name="Lohmar J.M."/>
            <person name="Busman M."/>
            <person name="Brown D.W."/>
            <person name="Naumann T.A."/>
            <person name="Divon H.H."/>
            <person name="Lysoe E."/>
            <person name="Uhlig S."/>
            <person name="Proctor R.H."/>
        </authorList>
    </citation>
    <scope>NUCLEOTIDE SEQUENCE</scope>
    <source>
        <strain evidence="2">NRRL 22465</strain>
    </source>
</reference>
<comment type="caution">
    <text evidence="2">The sequence shown here is derived from an EMBL/GenBank/DDBJ whole genome shotgun (WGS) entry which is preliminary data.</text>
</comment>
<accession>A0A8H4TTV8</accession>
<evidence type="ECO:0000313" key="2">
    <source>
        <dbReference type="EMBL" id="KAF4964063.1"/>
    </source>
</evidence>
<proteinExistence type="predicted"/>
<dbReference type="Proteomes" id="UP000635477">
    <property type="component" value="Unassembled WGS sequence"/>
</dbReference>
<dbReference type="EMBL" id="JABEYC010001551">
    <property type="protein sequence ID" value="KAF4964063.1"/>
    <property type="molecule type" value="Genomic_DNA"/>
</dbReference>
<gene>
    <name evidence="2" type="ORF">FZEAL_10890</name>
</gene>
<reference evidence="2" key="2">
    <citation type="submission" date="2020-05" db="EMBL/GenBank/DDBJ databases">
        <authorList>
            <person name="Kim H.-S."/>
            <person name="Proctor R.H."/>
            <person name="Brown D.W."/>
        </authorList>
    </citation>
    <scope>NUCLEOTIDE SEQUENCE</scope>
    <source>
        <strain evidence="2">NRRL 22465</strain>
    </source>
</reference>
<organism evidence="2 3">
    <name type="scientific">Fusarium zealandicum</name>
    <dbReference type="NCBI Taxonomy" id="1053134"/>
    <lineage>
        <taxon>Eukaryota</taxon>
        <taxon>Fungi</taxon>
        <taxon>Dikarya</taxon>
        <taxon>Ascomycota</taxon>
        <taxon>Pezizomycotina</taxon>
        <taxon>Sordariomycetes</taxon>
        <taxon>Hypocreomycetidae</taxon>
        <taxon>Hypocreales</taxon>
        <taxon>Nectriaceae</taxon>
        <taxon>Fusarium</taxon>
        <taxon>Fusarium staphyleae species complex</taxon>
    </lineage>
</organism>
<name>A0A8H4TTV8_9HYPO</name>
<dbReference type="OrthoDB" id="5082452at2759"/>
<evidence type="ECO:0000313" key="3">
    <source>
        <dbReference type="Proteomes" id="UP000635477"/>
    </source>
</evidence>
<evidence type="ECO:0000256" key="1">
    <source>
        <dbReference type="SAM" id="MobiDB-lite"/>
    </source>
</evidence>
<feature type="region of interest" description="Disordered" evidence="1">
    <location>
        <begin position="1"/>
        <end position="53"/>
    </location>
</feature>
<sequence length="328" mass="37265">MIRASRTLFMPTPKGNLGPRTEEQQRKDDDDDENNAEPHPHGEDENPPTKPRGRRARFIQGAIHCIAQTQPFMARPASLVSTKPEPSPLKWMIESCHVAPGYQAPHLQHDSPWVVQLTLFMSDLPQQLRSDGGIKAWRDSPSESCGEADKCAETCIAKGLYGSKFLFKPYADFCTQVVVPGRWLVLANVWCDSRQRLQSIDLRTKVSFETIVSIHAWEKVTVDQPVNSTMFYDFKRTPETELPDLSDAPFEMRREPPGYLALVPDKQTTLRHLIEHEGRALFCASHEDSPKPRRERHRDASGKSLHDLVNQVIAELRETDRIIKAVRG</sequence>
<protein>
    <submittedName>
        <fullName evidence="2">Uncharacterized protein</fullName>
    </submittedName>
</protein>